<evidence type="ECO:0000256" key="9">
    <source>
        <dbReference type="ARBA" id="ARBA00049144"/>
    </source>
</evidence>
<dbReference type="EMBL" id="VLLC01000031">
    <property type="protein sequence ID" value="TWI66059.1"/>
    <property type="molecule type" value="Genomic_DNA"/>
</dbReference>
<evidence type="ECO:0000256" key="4">
    <source>
        <dbReference type="ARBA" id="ARBA00013028"/>
    </source>
</evidence>
<evidence type="ECO:0000259" key="12">
    <source>
        <dbReference type="Pfam" id="PF00291"/>
    </source>
</evidence>
<evidence type="ECO:0000256" key="6">
    <source>
        <dbReference type="ARBA" id="ARBA00022605"/>
    </source>
</evidence>
<feature type="domain" description="Tryptophan synthase beta chain-like PALP" evidence="12">
    <location>
        <begin position="104"/>
        <end position="417"/>
    </location>
</feature>
<evidence type="ECO:0000256" key="8">
    <source>
        <dbReference type="ARBA" id="ARBA00022898"/>
    </source>
</evidence>
<keyword evidence="14" id="KW-1185">Reference proteome</keyword>
<evidence type="ECO:0000256" key="11">
    <source>
        <dbReference type="PIRSR" id="PIRSR604450-51"/>
    </source>
</evidence>
<comment type="catalytic activity">
    <reaction evidence="9">
        <text>O-phospho-L-homoserine + H2O = L-threonine + phosphate</text>
        <dbReference type="Rhea" id="RHEA:10840"/>
        <dbReference type="ChEBI" id="CHEBI:15377"/>
        <dbReference type="ChEBI" id="CHEBI:43474"/>
        <dbReference type="ChEBI" id="CHEBI:57590"/>
        <dbReference type="ChEBI" id="CHEBI:57926"/>
        <dbReference type="EC" id="4.2.3.1"/>
    </reaction>
</comment>
<keyword evidence="6" id="KW-0028">Amino-acid biosynthesis</keyword>
<proteinExistence type="inferred from homology"/>
<dbReference type="NCBIfam" id="TIGR00260">
    <property type="entry name" value="thrC"/>
    <property type="match status" value="1"/>
</dbReference>
<dbReference type="InterPro" id="IPR051166">
    <property type="entry name" value="Threonine_Synthase"/>
</dbReference>
<dbReference type="InterPro" id="IPR001926">
    <property type="entry name" value="TrpB-like_PALP"/>
</dbReference>
<dbReference type="Pfam" id="PF00291">
    <property type="entry name" value="PALP"/>
    <property type="match status" value="1"/>
</dbReference>
<organism evidence="13 14">
    <name type="scientific">Desulfobotulus alkaliphilus</name>
    <dbReference type="NCBI Taxonomy" id="622671"/>
    <lineage>
        <taxon>Bacteria</taxon>
        <taxon>Pseudomonadati</taxon>
        <taxon>Thermodesulfobacteriota</taxon>
        <taxon>Desulfobacteria</taxon>
        <taxon>Desulfobacterales</taxon>
        <taxon>Desulfobacteraceae</taxon>
        <taxon>Desulfobotulus</taxon>
    </lineage>
</organism>
<dbReference type="InterPro" id="IPR004450">
    <property type="entry name" value="Thr_synthase-like"/>
</dbReference>
<name>A0A562RAF2_9BACT</name>
<accession>A0A562RAF2</accession>
<dbReference type="GO" id="GO:0004795">
    <property type="term" value="F:threonine synthase activity"/>
    <property type="evidence" value="ECO:0007669"/>
    <property type="project" value="UniProtKB-UniRule"/>
</dbReference>
<dbReference type="GO" id="GO:0009088">
    <property type="term" value="P:threonine biosynthetic process"/>
    <property type="evidence" value="ECO:0007669"/>
    <property type="project" value="UniProtKB-UniRule"/>
</dbReference>
<protein>
    <recommendedName>
        <fullName evidence="5 10">Threonine synthase</fullName>
        <ecNumber evidence="4 10">4.2.3.1</ecNumber>
    </recommendedName>
</protein>
<comment type="cofactor">
    <cofactor evidence="1 11">
        <name>pyridoxal 5'-phosphate</name>
        <dbReference type="ChEBI" id="CHEBI:597326"/>
    </cofactor>
</comment>
<comment type="pathway">
    <text evidence="2">Amino-acid biosynthesis; L-threonine biosynthesis; L-threonine from L-aspartate: step 5/5.</text>
</comment>
<dbReference type="GO" id="GO:0030170">
    <property type="term" value="F:pyridoxal phosphate binding"/>
    <property type="evidence" value="ECO:0007669"/>
    <property type="project" value="InterPro"/>
</dbReference>
<comment type="caution">
    <text evidence="13">The sequence shown here is derived from an EMBL/GenBank/DDBJ whole genome shotgun (WGS) entry which is preliminary data.</text>
</comment>
<dbReference type="SUPFAM" id="SSF53686">
    <property type="entry name" value="Tryptophan synthase beta subunit-like PLP-dependent enzymes"/>
    <property type="match status" value="1"/>
</dbReference>
<keyword evidence="8 11" id="KW-0663">Pyridoxal phosphate</keyword>
<reference evidence="13 14" key="1">
    <citation type="submission" date="2019-07" db="EMBL/GenBank/DDBJ databases">
        <title>Genome sequencing of 100 strains of the haloalkaliphilic chemolithoautotrophic sulfur-oxidizing bacterium Thioalkalivibrio.</title>
        <authorList>
            <person name="Muyzer G."/>
        </authorList>
    </citation>
    <scope>NUCLEOTIDE SEQUENCE [LARGE SCALE GENOMIC DNA]</scope>
    <source>
        <strain evidence="13 14">ASO4-4</strain>
    </source>
</reference>
<evidence type="ECO:0000313" key="13">
    <source>
        <dbReference type="EMBL" id="TWI66059.1"/>
    </source>
</evidence>
<evidence type="ECO:0000313" key="14">
    <source>
        <dbReference type="Proteomes" id="UP000318307"/>
    </source>
</evidence>
<dbReference type="PROSITE" id="PS00165">
    <property type="entry name" value="DEHYDRATASE_SER_THR"/>
    <property type="match status" value="1"/>
</dbReference>
<dbReference type="RefSeq" id="WP_186443171.1">
    <property type="nucleotide sequence ID" value="NZ_VLLC01000031.1"/>
</dbReference>
<dbReference type="PANTHER" id="PTHR42690:SF1">
    <property type="entry name" value="THREONINE SYNTHASE-LIKE 2"/>
    <property type="match status" value="1"/>
</dbReference>
<dbReference type="AlphaFoldDB" id="A0A562RAF2"/>
<dbReference type="EC" id="4.2.3.1" evidence="4 10"/>
<evidence type="ECO:0000256" key="10">
    <source>
        <dbReference type="NCBIfam" id="TIGR00260"/>
    </source>
</evidence>
<gene>
    <name evidence="13" type="ORF">LZ24_02909</name>
</gene>
<dbReference type="UniPathway" id="UPA00050">
    <property type="reaction ID" value="UER00065"/>
</dbReference>
<evidence type="ECO:0000256" key="3">
    <source>
        <dbReference type="ARBA" id="ARBA00005517"/>
    </source>
</evidence>
<dbReference type="Proteomes" id="UP000318307">
    <property type="component" value="Unassembled WGS sequence"/>
</dbReference>
<comment type="similarity">
    <text evidence="3">Belongs to the threonine synthase family.</text>
</comment>
<evidence type="ECO:0000256" key="2">
    <source>
        <dbReference type="ARBA" id="ARBA00004979"/>
    </source>
</evidence>
<dbReference type="CDD" id="cd01563">
    <property type="entry name" value="Thr-synth_1"/>
    <property type="match status" value="1"/>
</dbReference>
<evidence type="ECO:0000256" key="5">
    <source>
        <dbReference type="ARBA" id="ARBA00018679"/>
    </source>
</evidence>
<keyword evidence="7" id="KW-0791">Threonine biosynthesis</keyword>
<dbReference type="InterPro" id="IPR000634">
    <property type="entry name" value="Ser/Thr_deHydtase_PyrdxlP-BS"/>
</dbReference>
<evidence type="ECO:0000256" key="1">
    <source>
        <dbReference type="ARBA" id="ARBA00001933"/>
    </source>
</evidence>
<dbReference type="PANTHER" id="PTHR42690">
    <property type="entry name" value="THREONINE SYNTHASE FAMILY MEMBER"/>
    <property type="match status" value="1"/>
</dbReference>
<sequence>MTPEKFPEHIREHILPSPSGEMSYHCLGCSETFGIEQLLYTCPACGEVLLLQDLEKNRLKGLSGETWRDILDYRRMLKIPALKGIYRFHEFIGPVIPLDAIVYLGEGHTPIVEANNTLQEAAGMRFFYKNDGQNPSASFKDRGMASALSYIHYLVKSGRVENILAVCASTGDTSAAAALYASYLQPAVKSAVLLPHGKVTPQQLSQPLGNGAAVFEIPGVFDDCMKVVEALSEKYNVALLNSKNAWRILGQESYSYEVAQDLEYDMKNRVVVVPIGNAGNITAVMAGFLKFFDAGIITDLPKIVGVQSEHANPVYRYYLEPDVKKRRFEPMTVKPSVAQAAMIGNPVSMPRVISLVNQYNQRAGKQKVFFTCVTEQEIMDCQLTANRNGHIACTHGGETLAGLIRARKEGRVSSDETAIIDSTAHALKFSGFQEMYFENRMPEAYGIYPKKELQNAPVFMRPEGLKEVPAPGAPLSGEAFREFVHQTADAIAENLTLSLREK</sequence>
<feature type="modified residue" description="N6-(pyridoxal phosphate)lysine" evidence="11">
    <location>
        <position position="140"/>
    </location>
</feature>
<dbReference type="Gene3D" id="3.40.50.1100">
    <property type="match status" value="2"/>
</dbReference>
<evidence type="ECO:0000256" key="7">
    <source>
        <dbReference type="ARBA" id="ARBA00022697"/>
    </source>
</evidence>
<dbReference type="InterPro" id="IPR036052">
    <property type="entry name" value="TrpB-like_PALP_sf"/>
</dbReference>